<protein>
    <submittedName>
        <fullName evidence="2">Uncharacterized protein</fullName>
    </submittedName>
</protein>
<sequence>MSRHMLVMFPLLVVGGVALAYGLPRSFHARLLPWNREGIPGLALAAAMLMTWMIPNALDSATESLLVDALKAVCLVVAGFALAVSMPVAGLVAQLFFVWNSVMMLVYAGVLYQSLPTRLCSAYLIDDQAQTGLYLVCFAVLLGMAWLGHAWCRLRFASSSGPGRRSR</sequence>
<evidence type="ECO:0000256" key="1">
    <source>
        <dbReference type="SAM" id="Phobius"/>
    </source>
</evidence>
<dbReference type="EMBL" id="JAFKCZ010000004">
    <property type="protein sequence ID" value="MBN7796100.1"/>
    <property type="molecule type" value="Genomic_DNA"/>
</dbReference>
<keyword evidence="3" id="KW-1185">Reference proteome</keyword>
<keyword evidence="1" id="KW-1133">Transmembrane helix</keyword>
<accession>A0A939DD85</accession>
<dbReference type="Proteomes" id="UP000664303">
    <property type="component" value="Unassembled WGS sequence"/>
</dbReference>
<feature type="transmembrane region" description="Helical" evidence="1">
    <location>
        <begin position="133"/>
        <end position="151"/>
    </location>
</feature>
<keyword evidence="1" id="KW-0812">Transmembrane</keyword>
<comment type="caution">
    <text evidence="2">The sequence shown here is derived from an EMBL/GenBank/DDBJ whole genome shotgun (WGS) entry which is preliminary data.</text>
</comment>
<organism evidence="2 3">
    <name type="scientific">Parahaliea mediterranea</name>
    <dbReference type="NCBI Taxonomy" id="651086"/>
    <lineage>
        <taxon>Bacteria</taxon>
        <taxon>Pseudomonadati</taxon>
        <taxon>Pseudomonadota</taxon>
        <taxon>Gammaproteobacteria</taxon>
        <taxon>Cellvibrionales</taxon>
        <taxon>Halieaceae</taxon>
        <taxon>Parahaliea</taxon>
    </lineage>
</organism>
<dbReference type="RefSeq" id="WP_206559547.1">
    <property type="nucleotide sequence ID" value="NZ_JAFKCZ010000004.1"/>
</dbReference>
<name>A0A939DD85_9GAMM</name>
<gene>
    <name evidence="2" type="ORF">JYP50_05850</name>
</gene>
<feature type="transmembrane region" description="Helical" evidence="1">
    <location>
        <begin position="38"/>
        <end position="58"/>
    </location>
</feature>
<proteinExistence type="predicted"/>
<keyword evidence="1" id="KW-0472">Membrane</keyword>
<evidence type="ECO:0000313" key="3">
    <source>
        <dbReference type="Proteomes" id="UP000664303"/>
    </source>
</evidence>
<feature type="transmembrane region" description="Helical" evidence="1">
    <location>
        <begin position="91"/>
        <end position="112"/>
    </location>
</feature>
<reference evidence="2" key="1">
    <citation type="submission" date="2021-02" db="EMBL/GenBank/DDBJ databases">
        <title>PHA producing bacteria isolated from coastal sediment in Guangdong, Shenzhen.</title>
        <authorList>
            <person name="Zheng W."/>
            <person name="Yu S."/>
            <person name="Huang Y."/>
        </authorList>
    </citation>
    <scope>NUCLEOTIDE SEQUENCE</scope>
    <source>
        <strain evidence="2">TN14-10</strain>
    </source>
</reference>
<dbReference type="AlphaFoldDB" id="A0A939DD85"/>
<feature type="transmembrane region" description="Helical" evidence="1">
    <location>
        <begin position="65"/>
        <end position="85"/>
    </location>
</feature>
<evidence type="ECO:0000313" key="2">
    <source>
        <dbReference type="EMBL" id="MBN7796100.1"/>
    </source>
</evidence>